<sequence length="60" mass="6707">MEASHRVMGASLKAHGFSLQVRRKTCEGRGHADGDSQFELTLLQRLFVDIQPISHIVDLC</sequence>
<name>A0A5J4Q3P7_9ZZZZ</name>
<reference evidence="1" key="1">
    <citation type="submission" date="2019-03" db="EMBL/GenBank/DDBJ databases">
        <title>Single cell metagenomics reveals metabolic interactions within the superorganism composed of flagellate Streblomastix strix and complex community of Bacteroidetes bacteria on its surface.</title>
        <authorList>
            <person name="Treitli S.C."/>
            <person name="Kolisko M."/>
            <person name="Husnik F."/>
            <person name="Keeling P."/>
            <person name="Hampl V."/>
        </authorList>
    </citation>
    <scope>NUCLEOTIDE SEQUENCE</scope>
    <source>
        <strain evidence="1">STM</strain>
    </source>
</reference>
<comment type="caution">
    <text evidence="1">The sequence shown here is derived from an EMBL/GenBank/DDBJ whole genome shotgun (WGS) entry which is preliminary data.</text>
</comment>
<dbReference type="EMBL" id="SNRY01005318">
    <property type="protein sequence ID" value="KAA6315263.1"/>
    <property type="molecule type" value="Genomic_DNA"/>
</dbReference>
<organism evidence="1">
    <name type="scientific">termite gut metagenome</name>
    <dbReference type="NCBI Taxonomy" id="433724"/>
    <lineage>
        <taxon>unclassified sequences</taxon>
        <taxon>metagenomes</taxon>
        <taxon>organismal metagenomes</taxon>
    </lineage>
</organism>
<accession>A0A5J4Q3P7</accession>
<evidence type="ECO:0000313" key="1">
    <source>
        <dbReference type="EMBL" id="KAA6315263.1"/>
    </source>
</evidence>
<dbReference type="AlphaFoldDB" id="A0A5J4Q3P7"/>
<proteinExistence type="predicted"/>
<gene>
    <name evidence="1" type="ORF">EZS27_034252</name>
</gene>
<protein>
    <submittedName>
        <fullName evidence="1">Uncharacterized protein</fullName>
    </submittedName>
</protein>